<dbReference type="Pfam" id="PF00561">
    <property type="entry name" value="Abhydrolase_1"/>
    <property type="match status" value="1"/>
</dbReference>
<comment type="caution">
    <text evidence="3">The sequence shown here is derived from an EMBL/GenBank/DDBJ whole genome shotgun (WGS) entry which is preliminary data.</text>
</comment>
<sequence>MERLDVTNGRFVLFVYGISTPSLALYPLAKRLVDHHSCRVLLIDLWGRGYSDMLTDLPQDARLFTTQILLALASSPVSWNGLGAPPHGFDLMGYSLGGGIAANFAANFPGLVRSLILFTPAGLIRA</sequence>
<dbReference type="RefSeq" id="XP_056768557.1">
    <property type="nucleotide sequence ID" value="XM_056904450.1"/>
</dbReference>
<dbReference type="PRINTS" id="PR00111">
    <property type="entry name" value="ABHYDROLASE"/>
</dbReference>
<feature type="transmembrane region" description="Helical" evidence="1">
    <location>
        <begin position="12"/>
        <end position="29"/>
    </location>
</feature>
<dbReference type="GO" id="GO:0017000">
    <property type="term" value="P:antibiotic biosynthetic process"/>
    <property type="evidence" value="ECO:0007669"/>
    <property type="project" value="UniProtKB-ARBA"/>
</dbReference>
<dbReference type="GO" id="GO:0072330">
    <property type="term" value="P:monocarboxylic acid biosynthetic process"/>
    <property type="evidence" value="ECO:0007669"/>
    <property type="project" value="UniProtKB-ARBA"/>
</dbReference>
<dbReference type="Proteomes" id="UP001213681">
    <property type="component" value="Unassembled WGS sequence"/>
</dbReference>
<gene>
    <name evidence="3" type="ORF">N7458_001067</name>
</gene>
<reference evidence="3" key="1">
    <citation type="submission" date="2022-12" db="EMBL/GenBank/DDBJ databases">
        <authorList>
            <person name="Petersen C."/>
        </authorList>
    </citation>
    <scope>NUCLEOTIDE SEQUENCE</scope>
    <source>
        <strain evidence="3">IBT 16125</strain>
    </source>
</reference>
<protein>
    <recommendedName>
        <fullName evidence="2">AB hydrolase-1 domain-containing protein</fullName>
    </recommendedName>
</protein>
<dbReference type="GeneID" id="81594693"/>
<dbReference type="InterPro" id="IPR000073">
    <property type="entry name" value="AB_hydrolase_1"/>
</dbReference>
<evidence type="ECO:0000259" key="2">
    <source>
        <dbReference type="Pfam" id="PF00561"/>
    </source>
</evidence>
<dbReference type="AlphaFoldDB" id="A0AAD6CCS2"/>
<keyword evidence="1" id="KW-1133">Transmembrane helix</keyword>
<evidence type="ECO:0000256" key="1">
    <source>
        <dbReference type="SAM" id="Phobius"/>
    </source>
</evidence>
<name>A0AAD6CCS2_9EURO</name>
<keyword evidence="1" id="KW-0812">Transmembrane</keyword>
<proteinExistence type="predicted"/>
<organism evidence="3 4">
    <name type="scientific">Penicillium daleae</name>
    <dbReference type="NCBI Taxonomy" id="63821"/>
    <lineage>
        <taxon>Eukaryota</taxon>
        <taxon>Fungi</taxon>
        <taxon>Dikarya</taxon>
        <taxon>Ascomycota</taxon>
        <taxon>Pezizomycotina</taxon>
        <taxon>Eurotiomycetes</taxon>
        <taxon>Eurotiomycetidae</taxon>
        <taxon>Eurotiales</taxon>
        <taxon>Aspergillaceae</taxon>
        <taxon>Penicillium</taxon>
    </lineage>
</organism>
<dbReference type="Gene3D" id="3.40.50.1820">
    <property type="entry name" value="alpha/beta hydrolase"/>
    <property type="match status" value="1"/>
</dbReference>
<dbReference type="EMBL" id="JAPVEA010000002">
    <property type="protein sequence ID" value="KAJ5459515.1"/>
    <property type="molecule type" value="Genomic_DNA"/>
</dbReference>
<accession>A0AAD6CCS2</accession>
<dbReference type="SUPFAM" id="SSF53474">
    <property type="entry name" value="alpha/beta-Hydrolases"/>
    <property type="match status" value="1"/>
</dbReference>
<dbReference type="InterPro" id="IPR029058">
    <property type="entry name" value="AB_hydrolase_fold"/>
</dbReference>
<evidence type="ECO:0000313" key="4">
    <source>
        <dbReference type="Proteomes" id="UP001213681"/>
    </source>
</evidence>
<reference evidence="3" key="2">
    <citation type="journal article" date="2023" name="IMA Fungus">
        <title>Comparative genomic study of the Penicillium genus elucidates a diverse pangenome and 15 lateral gene transfer events.</title>
        <authorList>
            <person name="Petersen C."/>
            <person name="Sorensen T."/>
            <person name="Nielsen M.R."/>
            <person name="Sondergaard T.E."/>
            <person name="Sorensen J.L."/>
            <person name="Fitzpatrick D.A."/>
            <person name="Frisvad J.C."/>
            <person name="Nielsen K.L."/>
        </authorList>
    </citation>
    <scope>NUCLEOTIDE SEQUENCE</scope>
    <source>
        <strain evidence="3">IBT 16125</strain>
    </source>
</reference>
<keyword evidence="1" id="KW-0472">Membrane</keyword>
<feature type="domain" description="AB hydrolase-1" evidence="2">
    <location>
        <begin position="12"/>
        <end position="120"/>
    </location>
</feature>
<evidence type="ECO:0000313" key="3">
    <source>
        <dbReference type="EMBL" id="KAJ5459515.1"/>
    </source>
</evidence>
<keyword evidence="4" id="KW-1185">Reference proteome</keyword>